<gene>
    <name evidence="3" type="ORF">MSP8886_01425</name>
</gene>
<feature type="transmembrane region" description="Helical" evidence="1">
    <location>
        <begin position="33"/>
        <end position="63"/>
    </location>
</feature>
<keyword evidence="4" id="KW-1185">Reference proteome</keyword>
<dbReference type="EMBL" id="FLOB01000002">
    <property type="protein sequence ID" value="SBS29068.1"/>
    <property type="molecule type" value="Genomic_DNA"/>
</dbReference>
<feature type="signal peptide" evidence="2">
    <location>
        <begin position="1"/>
        <end position="23"/>
    </location>
</feature>
<evidence type="ECO:0008006" key="5">
    <source>
        <dbReference type="Google" id="ProtNLM"/>
    </source>
</evidence>
<name>A0A1A8T9D7_9GAMM</name>
<organism evidence="3 4">
    <name type="scientific">Marinomonas spartinae</name>
    <dbReference type="NCBI Taxonomy" id="1792290"/>
    <lineage>
        <taxon>Bacteria</taxon>
        <taxon>Pseudomonadati</taxon>
        <taxon>Pseudomonadota</taxon>
        <taxon>Gammaproteobacteria</taxon>
        <taxon>Oceanospirillales</taxon>
        <taxon>Oceanospirillaceae</taxon>
        <taxon>Marinomonas</taxon>
    </lineage>
</organism>
<evidence type="ECO:0000256" key="2">
    <source>
        <dbReference type="SAM" id="SignalP"/>
    </source>
</evidence>
<dbReference type="STRING" id="1792290.MSP8886_01425"/>
<keyword evidence="1" id="KW-1133">Transmembrane helix</keyword>
<dbReference type="RefSeq" id="WP_067014100.1">
    <property type="nucleotide sequence ID" value="NZ_FLOB01000002.1"/>
</dbReference>
<feature type="chain" id="PRO_5008378893" description="TrbC/VIRB2 family protein" evidence="2">
    <location>
        <begin position="24"/>
        <end position="101"/>
    </location>
</feature>
<accession>A0A1A8T9D7</accession>
<dbReference type="Proteomes" id="UP000092544">
    <property type="component" value="Unassembled WGS sequence"/>
</dbReference>
<keyword evidence="2" id="KW-0732">Signal</keyword>
<proteinExistence type="predicted"/>
<keyword evidence="1" id="KW-0812">Transmembrane</keyword>
<dbReference type="AlphaFoldDB" id="A0A1A8T9D7"/>
<sequence length="101" mass="10898">MRVFRLMFTLGLMLLFMPFSAYAADAVATDNGGVIAMIVGALPSLVEMLPAWVGVVIGVLYAVAHAVAMLPKRFTDSWPNWLKALINLLAANYGKAKNKDG</sequence>
<evidence type="ECO:0000313" key="4">
    <source>
        <dbReference type="Proteomes" id="UP000092544"/>
    </source>
</evidence>
<protein>
    <recommendedName>
        <fullName evidence="5">TrbC/VIRB2 family protein</fullName>
    </recommendedName>
</protein>
<reference evidence="3 4" key="1">
    <citation type="submission" date="2016-06" db="EMBL/GenBank/DDBJ databases">
        <authorList>
            <person name="Kjaerup R.B."/>
            <person name="Dalgaard T.S."/>
            <person name="Juul-Madsen H.R."/>
        </authorList>
    </citation>
    <scope>NUCLEOTIDE SEQUENCE [LARGE SCALE GENOMIC DNA]</scope>
    <source>
        <strain evidence="3 4">CECT 8886</strain>
    </source>
</reference>
<evidence type="ECO:0000313" key="3">
    <source>
        <dbReference type="EMBL" id="SBS29068.1"/>
    </source>
</evidence>
<dbReference type="OrthoDB" id="9915655at2"/>
<evidence type="ECO:0000256" key="1">
    <source>
        <dbReference type="SAM" id="Phobius"/>
    </source>
</evidence>
<keyword evidence="1" id="KW-0472">Membrane</keyword>